<dbReference type="KEGG" id="ptw:TUM18999_44260"/>
<dbReference type="NCBIfam" id="NF004196">
    <property type="entry name" value="PRK05650.1"/>
    <property type="match status" value="1"/>
</dbReference>
<dbReference type="InterPro" id="IPR002347">
    <property type="entry name" value="SDR_fam"/>
</dbReference>
<keyword evidence="8" id="KW-1185">Reference proteome</keyword>
<dbReference type="CDD" id="cd05233">
    <property type="entry name" value="SDR_c"/>
    <property type="match status" value="1"/>
</dbReference>
<evidence type="ECO:0000256" key="3">
    <source>
        <dbReference type="ARBA" id="ARBA00023002"/>
    </source>
</evidence>
<evidence type="ECO:0000256" key="1">
    <source>
        <dbReference type="ARBA" id="ARBA00006484"/>
    </source>
</evidence>
<keyword evidence="3" id="KW-0560">Oxidoreductase</keyword>
<dbReference type="RefSeq" id="WP_173172029.1">
    <property type="nucleotide sequence ID" value="NZ_AP023189.1"/>
</dbReference>
<evidence type="ECO:0000256" key="2">
    <source>
        <dbReference type="ARBA" id="ARBA00022857"/>
    </source>
</evidence>
<dbReference type="EMBL" id="BQKM01000001">
    <property type="protein sequence ID" value="GJN51032.1"/>
    <property type="molecule type" value="Genomic_DNA"/>
</dbReference>
<name>A0A6J4E9W4_9PSED</name>
<dbReference type="Gene3D" id="3.40.50.720">
    <property type="entry name" value="NAD(P)-binding Rossmann-like Domain"/>
    <property type="match status" value="1"/>
</dbReference>
<keyword evidence="2" id="KW-0521">NADP</keyword>
<reference evidence="5 7" key="1">
    <citation type="submission" date="2020-05" db="EMBL/GenBank/DDBJ databases">
        <title>Characterization of novel class B3 metallo-beta-lactamase from novel Pseudomonas species.</title>
        <authorList>
            <person name="Yamada K."/>
            <person name="Aoki K."/>
            <person name="Ishii Y."/>
        </authorList>
    </citation>
    <scope>NUCLEOTIDE SEQUENCE [LARGE SCALE GENOMIC DNA]</scope>
    <source>
        <strain evidence="5 7">TUM18999</strain>
        <strain evidence="6 8">TUM20286</strain>
    </source>
</reference>
<dbReference type="EMBL" id="AP023189">
    <property type="protein sequence ID" value="BCG26235.1"/>
    <property type="molecule type" value="Genomic_DNA"/>
</dbReference>
<dbReference type="Proteomes" id="UP000509383">
    <property type="component" value="Chromosome"/>
</dbReference>
<dbReference type="Pfam" id="PF00106">
    <property type="entry name" value="adh_short"/>
    <property type="match status" value="1"/>
</dbReference>
<evidence type="ECO:0000313" key="8">
    <source>
        <dbReference type="Proteomes" id="UP001054892"/>
    </source>
</evidence>
<evidence type="ECO:0000256" key="4">
    <source>
        <dbReference type="RuleBase" id="RU000363"/>
    </source>
</evidence>
<dbReference type="Proteomes" id="UP001054892">
    <property type="component" value="Unassembled WGS sequence"/>
</dbReference>
<evidence type="ECO:0000313" key="7">
    <source>
        <dbReference type="Proteomes" id="UP000509383"/>
    </source>
</evidence>
<dbReference type="InterPro" id="IPR036291">
    <property type="entry name" value="NAD(P)-bd_dom_sf"/>
</dbReference>
<accession>A0A6J4E9W4</accession>
<evidence type="ECO:0000313" key="6">
    <source>
        <dbReference type="EMBL" id="GJN51032.1"/>
    </source>
</evidence>
<sequence>MQNRIMITGAGSGLGREIALRWAREGSKLALSDVNEPGLAETLALVREAGGDGFTQRCDVRDYSQLTAFAQACEQKLGGIDIIVNNAGVASGGFFEELSLEDWDWQIAINLMGVVKGCKAFLPLLQRSKGRIVNIASMAALMQGPAMSNYNVAKAGVVALSESLLIELKQEGIGVHVVCPSFFQTNLLDSFRGPTPAMKQQVGKLLESSPISAADIADYIFGEVAAGTFMILPHEQGRMAWAVKQKNPQLLYDEMASMSDKMRAKGRQQA</sequence>
<evidence type="ECO:0000313" key="5">
    <source>
        <dbReference type="EMBL" id="BCG26235.1"/>
    </source>
</evidence>
<comment type="similarity">
    <text evidence="1 4">Belongs to the short-chain dehydrogenases/reductases (SDR) family.</text>
</comment>
<dbReference type="AlphaFoldDB" id="A0A6J4E9W4"/>
<dbReference type="PRINTS" id="PR00081">
    <property type="entry name" value="GDHRDH"/>
</dbReference>
<dbReference type="PRINTS" id="PR00080">
    <property type="entry name" value="SDRFAMILY"/>
</dbReference>
<proteinExistence type="inferred from homology"/>
<dbReference type="GO" id="GO:0016491">
    <property type="term" value="F:oxidoreductase activity"/>
    <property type="evidence" value="ECO:0007669"/>
    <property type="project" value="UniProtKB-KW"/>
</dbReference>
<dbReference type="PANTHER" id="PTHR43391:SF14">
    <property type="entry name" value="DEHYDROGENASE_REDUCTASE SDR FAMILY PROTEIN 7-LIKE"/>
    <property type="match status" value="1"/>
</dbReference>
<organism evidence="5 7">
    <name type="scientific">Pseudomonas tohonis</name>
    <dbReference type="NCBI Taxonomy" id="2725477"/>
    <lineage>
        <taxon>Bacteria</taxon>
        <taxon>Pseudomonadati</taxon>
        <taxon>Pseudomonadota</taxon>
        <taxon>Gammaproteobacteria</taxon>
        <taxon>Pseudomonadales</taxon>
        <taxon>Pseudomonadaceae</taxon>
        <taxon>Pseudomonas</taxon>
    </lineage>
</organism>
<dbReference type="SUPFAM" id="SSF51735">
    <property type="entry name" value="NAD(P)-binding Rossmann-fold domains"/>
    <property type="match status" value="1"/>
</dbReference>
<protein>
    <submittedName>
        <fullName evidence="5">Short chain dehydrogenase</fullName>
    </submittedName>
</protein>
<dbReference type="PANTHER" id="PTHR43391">
    <property type="entry name" value="RETINOL DEHYDROGENASE-RELATED"/>
    <property type="match status" value="1"/>
</dbReference>
<gene>
    <name evidence="5" type="ORF">TUM18999_44260</name>
    <name evidence="6" type="ORF">TUM20286_07840</name>
</gene>